<dbReference type="GO" id="GO:0005524">
    <property type="term" value="F:ATP binding"/>
    <property type="evidence" value="ECO:0007669"/>
    <property type="project" value="UniProtKB-UniRule"/>
</dbReference>
<dbReference type="Proteomes" id="UP000664859">
    <property type="component" value="Unassembled WGS sequence"/>
</dbReference>
<dbReference type="Pfam" id="PF07714">
    <property type="entry name" value="PK_Tyr_Ser-Thr"/>
    <property type="match status" value="1"/>
</dbReference>
<comment type="caution">
    <text evidence="14">The sequence shown here is derived from an EMBL/GenBank/DDBJ whole genome shotgun (WGS) entry which is preliminary data.</text>
</comment>
<keyword evidence="5 11" id="KW-0547">Nucleotide-binding</keyword>
<evidence type="ECO:0000256" key="10">
    <source>
        <dbReference type="ARBA" id="ARBA00048679"/>
    </source>
</evidence>
<evidence type="ECO:0000256" key="3">
    <source>
        <dbReference type="ARBA" id="ARBA00022527"/>
    </source>
</evidence>
<comment type="catalytic activity">
    <reaction evidence="10">
        <text>L-seryl-[protein] + ATP = O-phospho-L-seryl-[protein] + ADP + H(+)</text>
        <dbReference type="Rhea" id="RHEA:17989"/>
        <dbReference type="Rhea" id="RHEA-COMP:9863"/>
        <dbReference type="Rhea" id="RHEA-COMP:11604"/>
        <dbReference type="ChEBI" id="CHEBI:15378"/>
        <dbReference type="ChEBI" id="CHEBI:29999"/>
        <dbReference type="ChEBI" id="CHEBI:30616"/>
        <dbReference type="ChEBI" id="CHEBI:83421"/>
        <dbReference type="ChEBI" id="CHEBI:456216"/>
        <dbReference type="EC" id="2.7.11.1"/>
    </reaction>
</comment>
<dbReference type="PROSITE" id="PS50011">
    <property type="entry name" value="PROTEIN_KINASE_DOM"/>
    <property type="match status" value="1"/>
</dbReference>
<dbReference type="CDD" id="cd13999">
    <property type="entry name" value="STKc_MAP3K-like"/>
    <property type="match status" value="1"/>
</dbReference>
<dbReference type="GO" id="GO:0004674">
    <property type="term" value="F:protein serine/threonine kinase activity"/>
    <property type="evidence" value="ECO:0007669"/>
    <property type="project" value="UniProtKB-KW"/>
</dbReference>
<keyword evidence="8" id="KW-0472">Membrane</keyword>
<evidence type="ECO:0000256" key="2">
    <source>
        <dbReference type="ARBA" id="ARBA00012513"/>
    </source>
</evidence>
<dbReference type="SUPFAM" id="SSF56112">
    <property type="entry name" value="Protein kinase-like (PK-like)"/>
    <property type="match status" value="1"/>
</dbReference>
<evidence type="ECO:0000256" key="12">
    <source>
        <dbReference type="RuleBase" id="RU000304"/>
    </source>
</evidence>
<evidence type="ECO:0000256" key="11">
    <source>
        <dbReference type="PROSITE-ProRule" id="PRU10141"/>
    </source>
</evidence>
<sequence>MPPVDNLVGSAQQAGVEFARDEAVQPEHQFAMQMARAQPWKERLTPGGKQAYMDLVSFFSASGLMMSFDDLQLRAVIGSGAFATVFRAIYRKRDVAVKKLMGGGGGPMEKTLRDFKTEAALLSRLRHRNIIAPIGATADPVTIVMEYCSRGNLMMLLNDTAIDLPWPRRLRMCVDVAAGMRYLHTQNPVIIHRDLKSLNVLVDDNWVSKVTDFGLSRFKATSESEKMTGQAGTYHWMSPEVINSQHYTEKADVFSFGIIMWEVYTRSIPYDGMQPVQVVAAVLGRRERPRIPATCPPILAALIQQCWSHDPAVRPAFDEIHARLEAMPS</sequence>
<dbReference type="PROSITE" id="PS00107">
    <property type="entry name" value="PROTEIN_KINASE_ATP"/>
    <property type="match status" value="1"/>
</dbReference>
<dbReference type="InterPro" id="IPR000719">
    <property type="entry name" value="Prot_kinase_dom"/>
</dbReference>
<comment type="subcellular location">
    <subcellularLocation>
        <location evidence="1">Membrane</location>
    </subcellularLocation>
</comment>
<evidence type="ECO:0000256" key="8">
    <source>
        <dbReference type="ARBA" id="ARBA00023136"/>
    </source>
</evidence>
<dbReference type="Gene3D" id="3.30.200.20">
    <property type="entry name" value="Phosphorylase Kinase, domain 1"/>
    <property type="match status" value="1"/>
</dbReference>
<dbReference type="EC" id="2.7.11.1" evidence="2"/>
<dbReference type="InterPro" id="IPR017441">
    <property type="entry name" value="Protein_kinase_ATP_BS"/>
</dbReference>
<keyword evidence="7 11" id="KW-0067">ATP-binding</keyword>
<evidence type="ECO:0000256" key="1">
    <source>
        <dbReference type="ARBA" id="ARBA00004370"/>
    </source>
</evidence>
<evidence type="ECO:0000313" key="15">
    <source>
        <dbReference type="Proteomes" id="UP000664859"/>
    </source>
</evidence>
<comment type="catalytic activity">
    <reaction evidence="9">
        <text>L-threonyl-[protein] + ATP = O-phospho-L-threonyl-[protein] + ADP + H(+)</text>
        <dbReference type="Rhea" id="RHEA:46608"/>
        <dbReference type="Rhea" id="RHEA-COMP:11060"/>
        <dbReference type="Rhea" id="RHEA-COMP:11605"/>
        <dbReference type="ChEBI" id="CHEBI:15378"/>
        <dbReference type="ChEBI" id="CHEBI:30013"/>
        <dbReference type="ChEBI" id="CHEBI:30616"/>
        <dbReference type="ChEBI" id="CHEBI:61977"/>
        <dbReference type="ChEBI" id="CHEBI:456216"/>
        <dbReference type="EC" id="2.7.11.1"/>
    </reaction>
</comment>
<evidence type="ECO:0000256" key="5">
    <source>
        <dbReference type="ARBA" id="ARBA00022741"/>
    </source>
</evidence>
<keyword evidence="3 12" id="KW-0723">Serine/threonine-protein kinase</keyword>
<feature type="domain" description="Protein kinase" evidence="13">
    <location>
        <begin position="71"/>
        <end position="324"/>
    </location>
</feature>
<evidence type="ECO:0000313" key="14">
    <source>
        <dbReference type="EMBL" id="KAG5175500.1"/>
    </source>
</evidence>
<feature type="binding site" evidence="11">
    <location>
        <position position="99"/>
    </location>
    <ligand>
        <name>ATP</name>
        <dbReference type="ChEBI" id="CHEBI:30616"/>
    </ligand>
</feature>
<accession>A0A835YHY9</accession>
<dbReference type="InterPro" id="IPR008271">
    <property type="entry name" value="Ser/Thr_kinase_AS"/>
</dbReference>
<dbReference type="EMBL" id="JAFCMP010000548">
    <property type="protein sequence ID" value="KAG5175500.1"/>
    <property type="molecule type" value="Genomic_DNA"/>
</dbReference>
<keyword evidence="4" id="KW-0808">Transferase</keyword>
<keyword evidence="15" id="KW-1185">Reference proteome</keyword>
<gene>
    <name evidence="14" type="ORF">JKP88DRAFT_259126</name>
</gene>
<evidence type="ECO:0000256" key="6">
    <source>
        <dbReference type="ARBA" id="ARBA00022777"/>
    </source>
</evidence>
<evidence type="ECO:0000259" key="13">
    <source>
        <dbReference type="PROSITE" id="PS50011"/>
    </source>
</evidence>
<dbReference type="AlphaFoldDB" id="A0A835YHY9"/>
<evidence type="ECO:0000256" key="4">
    <source>
        <dbReference type="ARBA" id="ARBA00022679"/>
    </source>
</evidence>
<organism evidence="14 15">
    <name type="scientific">Tribonema minus</name>
    <dbReference type="NCBI Taxonomy" id="303371"/>
    <lineage>
        <taxon>Eukaryota</taxon>
        <taxon>Sar</taxon>
        <taxon>Stramenopiles</taxon>
        <taxon>Ochrophyta</taxon>
        <taxon>PX clade</taxon>
        <taxon>Xanthophyceae</taxon>
        <taxon>Tribonematales</taxon>
        <taxon>Tribonemataceae</taxon>
        <taxon>Tribonema</taxon>
    </lineage>
</organism>
<dbReference type="InterPro" id="IPR051681">
    <property type="entry name" value="Ser/Thr_Kinases-Pseudokinases"/>
</dbReference>
<dbReference type="GO" id="GO:0016020">
    <property type="term" value="C:membrane"/>
    <property type="evidence" value="ECO:0007669"/>
    <property type="project" value="UniProtKB-SubCell"/>
</dbReference>
<evidence type="ECO:0000256" key="7">
    <source>
        <dbReference type="ARBA" id="ARBA00022840"/>
    </source>
</evidence>
<comment type="similarity">
    <text evidence="12">Belongs to the protein kinase superfamily.</text>
</comment>
<dbReference type="OrthoDB" id="339325at2759"/>
<dbReference type="FunFam" id="1.10.510.10:FF:000476">
    <property type="entry name" value="PAS domain-containing protein tyrosine kinase family protein"/>
    <property type="match status" value="1"/>
</dbReference>
<proteinExistence type="inferred from homology"/>
<dbReference type="SMART" id="SM00220">
    <property type="entry name" value="S_TKc"/>
    <property type="match status" value="1"/>
</dbReference>
<evidence type="ECO:0000256" key="9">
    <source>
        <dbReference type="ARBA" id="ARBA00047899"/>
    </source>
</evidence>
<keyword evidence="6 14" id="KW-0418">Kinase</keyword>
<dbReference type="InterPro" id="IPR001245">
    <property type="entry name" value="Ser-Thr/Tyr_kinase_cat_dom"/>
</dbReference>
<dbReference type="Gene3D" id="1.10.510.10">
    <property type="entry name" value="Transferase(Phosphotransferase) domain 1"/>
    <property type="match status" value="1"/>
</dbReference>
<dbReference type="PANTHER" id="PTHR44329">
    <property type="entry name" value="SERINE/THREONINE-PROTEIN KINASE TNNI3K-RELATED"/>
    <property type="match status" value="1"/>
</dbReference>
<reference evidence="14" key="1">
    <citation type="submission" date="2021-02" db="EMBL/GenBank/DDBJ databases">
        <title>First Annotated Genome of the Yellow-green Alga Tribonema minus.</title>
        <authorList>
            <person name="Mahan K.M."/>
        </authorList>
    </citation>
    <scope>NUCLEOTIDE SEQUENCE</scope>
    <source>
        <strain evidence="14">UTEX B ZZ1240</strain>
    </source>
</reference>
<name>A0A835YHY9_9STRA</name>
<protein>
    <recommendedName>
        <fullName evidence="2">non-specific serine/threonine protein kinase</fullName>
        <ecNumber evidence="2">2.7.11.1</ecNumber>
    </recommendedName>
</protein>
<dbReference type="InterPro" id="IPR011009">
    <property type="entry name" value="Kinase-like_dom_sf"/>
</dbReference>
<dbReference type="PROSITE" id="PS00108">
    <property type="entry name" value="PROTEIN_KINASE_ST"/>
    <property type="match status" value="1"/>
</dbReference>
<dbReference type="PRINTS" id="PR00109">
    <property type="entry name" value="TYRKINASE"/>
</dbReference>